<evidence type="ECO:0008006" key="3">
    <source>
        <dbReference type="Google" id="ProtNLM"/>
    </source>
</evidence>
<evidence type="ECO:0000313" key="1">
    <source>
        <dbReference type="EMBL" id="GAA4186333.1"/>
    </source>
</evidence>
<dbReference type="Pfam" id="PF16407">
    <property type="entry name" value="PKD_2"/>
    <property type="match status" value="1"/>
</dbReference>
<organism evidence="1 2">
    <name type="scientific">Sphingobacterium ginsenosidimutans</name>
    <dbReference type="NCBI Taxonomy" id="687845"/>
    <lineage>
        <taxon>Bacteria</taxon>
        <taxon>Pseudomonadati</taxon>
        <taxon>Bacteroidota</taxon>
        <taxon>Sphingobacteriia</taxon>
        <taxon>Sphingobacteriales</taxon>
        <taxon>Sphingobacteriaceae</taxon>
        <taxon>Sphingobacterium</taxon>
    </lineage>
</organism>
<dbReference type="InterPro" id="IPR032183">
    <property type="entry name" value="PKD-like"/>
</dbReference>
<dbReference type="EMBL" id="BAAAZK010000010">
    <property type="protein sequence ID" value="GAA4186333.1"/>
    <property type="molecule type" value="Genomic_DNA"/>
</dbReference>
<reference evidence="2" key="1">
    <citation type="journal article" date="2019" name="Int. J. Syst. Evol. Microbiol.">
        <title>The Global Catalogue of Microorganisms (GCM) 10K type strain sequencing project: providing services to taxonomists for standard genome sequencing and annotation.</title>
        <authorList>
            <consortium name="The Broad Institute Genomics Platform"/>
            <consortium name="The Broad Institute Genome Sequencing Center for Infectious Disease"/>
            <person name="Wu L."/>
            <person name="Ma J."/>
        </authorList>
    </citation>
    <scope>NUCLEOTIDE SEQUENCE [LARGE SCALE GENOMIC DNA]</scope>
    <source>
        <strain evidence="2">JCM 16722</strain>
    </source>
</reference>
<dbReference type="Proteomes" id="UP001500167">
    <property type="component" value="Unassembled WGS sequence"/>
</dbReference>
<gene>
    <name evidence="1" type="ORF">GCM10022218_49530</name>
</gene>
<keyword evidence="2" id="KW-1185">Reference proteome</keyword>
<sequence length="513" mass="58986">MITMKNISIIYSAILFITVLFHSCNKDLGNYNYTELSEITIEGIDSSYTAFNQREFKINPKITLSDNTTFNSEDFSFEWFTINTSSSALNADVKKDLGTNINLDTTITLPPGVYKLYYRIKNKKTDYQFTKTADLTVTSELADGWLVLNDIEGQAQLDMLSYQLAEMKYVRYKNIMEVYGGLKLKGKPKLVYYLYNRDIFNNKYSNRIYVGTDQETFSINNEARTWTDYRNLKTEVMRPTPANYHAEVIRSQGSSTLSYVLDNENILMHENVTQAAMYGPTLNRLSTGSRLNISKYMADYSGNFNAFLVVFDTDNQRFLVLNGTNPALLIPSSSDPDKFSPENMKMDLLYMERALTATNQFYAILKSKTTNEIKLLRFVHNGTVFSPLESEIVNQSSLLDQAEFYAVDPNFGYIIYTIGNKVFQYNPFSKSYTQILDLGSRKISLLKFQKLVYNKNNTRYKEFAKKMMICTYDPANPNTSGKMDFYEISLSEMPKLSESYDGFGKIVDVSYRE</sequence>
<comment type="caution">
    <text evidence="1">The sequence shown here is derived from an EMBL/GenBank/DDBJ whole genome shotgun (WGS) entry which is preliminary data.</text>
</comment>
<name>A0ABP8AMH3_9SPHI</name>
<accession>A0ABP8AMH3</accession>
<evidence type="ECO:0000313" key="2">
    <source>
        <dbReference type="Proteomes" id="UP001500167"/>
    </source>
</evidence>
<protein>
    <recommendedName>
        <fullName evidence="3">PKD-like family protein</fullName>
    </recommendedName>
</protein>
<proteinExistence type="predicted"/>